<feature type="transmembrane region" description="Helical" evidence="1">
    <location>
        <begin position="107"/>
        <end position="129"/>
    </location>
</feature>
<keyword evidence="3" id="KW-1185">Reference proteome</keyword>
<dbReference type="PATRIC" id="fig|33995.3.peg.620"/>
<comment type="caution">
    <text evidence="2">The sequence shown here is derived from an EMBL/GenBank/DDBJ whole genome shotgun (WGS) entry which is preliminary data.</text>
</comment>
<keyword evidence="1" id="KW-0812">Transmembrane</keyword>
<protein>
    <submittedName>
        <fullName evidence="2">Multidrug resistance protein MdtC</fullName>
    </submittedName>
</protein>
<sequence length="174" mass="18505">MKATSEILIIGAVLAVYLTLGMLYESVWHPLTILSTIPSAGIGVVMALDLFGLPLPGMAVIAMLLLTDISLKNAILLVDFAIHAEREHGLTSRDAILAACLLRLRPIVMTTFAAALGALPLVLMGGYGMELRQPLGIALIGGLLVSQAQTMFTTPPLYLLVARCASFFRKAETS</sequence>
<dbReference type="STRING" id="33995.KOEU_05610"/>
<proteinExistence type="predicted"/>
<dbReference type="InterPro" id="IPR001036">
    <property type="entry name" value="Acrflvin-R"/>
</dbReference>
<organism evidence="2 3">
    <name type="scientific">Komagataeibacter europaeus</name>
    <name type="common">Gluconacetobacter europaeus</name>
    <dbReference type="NCBI Taxonomy" id="33995"/>
    <lineage>
        <taxon>Bacteria</taxon>
        <taxon>Pseudomonadati</taxon>
        <taxon>Pseudomonadota</taxon>
        <taxon>Alphaproteobacteria</taxon>
        <taxon>Acetobacterales</taxon>
        <taxon>Acetobacteraceae</taxon>
        <taxon>Komagataeibacter</taxon>
    </lineage>
</organism>
<keyword evidence="1" id="KW-0472">Membrane</keyword>
<dbReference type="Pfam" id="PF00873">
    <property type="entry name" value="ACR_tran"/>
    <property type="match status" value="1"/>
</dbReference>
<feature type="transmembrane region" description="Helical" evidence="1">
    <location>
        <begin position="7"/>
        <end position="24"/>
    </location>
</feature>
<gene>
    <name evidence="2" type="primary">mdtC3</name>
    <name evidence="2" type="ORF">KOEU_05610</name>
</gene>
<dbReference type="Gene3D" id="1.20.1640.10">
    <property type="entry name" value="Multidrug efflux transporter AcrB transmembrane domain"/>
    <property type="match status" value="1"/>
</dbReference>
<evidence type="ECO:0000256" key="1">
    <source>
        <dbReference type="SAM" id="Phobius"/>
    </source>
</evidence>
<dbReference type="PANTHER" id="PTHR32063">
    <property type="match status" value="1"/>
</dbReference>
<accession>A0A0M0EKT2</accession>
<dbReference type="EMBL" id="LHUQ01000002">
    <property type="protein sequence ID" value="KON65874.1"/>
    <property type="molecule type" value="Genomic_DNA"/>
</dbReference>
<keyword evidence="1" id="KW-1133">Transmembrane helix</keyword>
<dbReference type="PANTHER" id="PTHR32063:SF21">
    <property type="entry name" value="MULTIDRUG RESISTANCE PROTEIN MDTB"/>
    <property type="match status" value="1"/>
</dbReference>
<evidence type="ECO:0000313" key="2">
    <source>
        <dbReference type="EMBL" id="KON65874.1"/>
    </source>
</evidence>
<dbReference type="GO" id="GO:0005886">
    <property type="term" value="C:plasma membrane"/>
    <property type="evidence" value="ECO:0007669"/>
    <property type="project" value="TreeGrafter"/>
</dbReference>
<feature type="transmembrane region" description="Helical" evidence="1">
    <location>
        <begin position="135"/>
        <end position="161"/>
    </location>
</feature>
<evidence type="ECO:0000313" key="3">
    <source>
        <dbReference type="Proteomes" id="UP000037566"/>
    </source>
</evidence>
<dbReference type="Proteomes" id="UP000037566">
    <property type="component" value="Unassembled WGS sequence"/>
</dbReference>
<dbReference type="AlphaFoldDB" id="A0A0M0EKT2"/>
<dbReference type="GO" id="GO:0042910">
    <property type="term" value="F:xenobiotic transmembrane transporter activity"/>
    <property type="evidence" value="ECO:0007669"/>
    <property type="project" value="TreeGrafter"/>
</dbReference>
<reference evidence="2" key="1">
    <citation type="submission" date="2015-08" db="EMBL/GenBank/DDBJ databases">
        <title>Draft genome sequence of Komagataeibacter europaeus CECT 8546 a cellulose producer strain from vinegar produced by the traditional method.</title>
        <authorList>
            <person name="Poehlein A."/>
            <person name="Valera M.J."/>
            <person name="Haack F.S."/>
            <person name="Mas A."/>
            <person name="Daniel R."/>
            <person name="Streit W.R."/>
            <person name="Mateo E."/>
        </authorList>
    </citation>
    <scope>NUCLEOTIDE SEQUENCE [LARGE SCALE GENOMIC DNA]</scope>
    <source>
        <strain evidence="2">CECT 8546</strain>
    </source>
</reference>
<dbReference type="SUPFAM" id="SSF82866">
    <property type="entry name" value="Multidrug efflux transporter AcrB transmembrane domain"/>
    <property type="match status" value="1"/>
</dbReference>
<feature type="transmembrane region" description="Helical" evidence="1">
    <location>
        <begin position="44"/>
        <end position="66"/>
    </location>
</feature>
<dbReference type="OrthoDB" id="9806532at2"/>
<name>A0A0M0EKT2_KOMEU</name>